<keyword evidence="4" id="KW-1185">Reference proteome</keyword>
<dbReference type="AlphaFoldDB" id="A0A9W7XM21"/>
<dbReference type="PANTHER" id="PTHR15885:SF1">
    <property type="entry name" value="COILED-COIL DOMAIN-CONTAINING PROTEIN 174"/>
    <property type="match status" value="1"/>
</dbReference>
<name>A0A9W7XM21_9FUNG</name>
<protein>
    <submittedName>
        <fullName evidence="3">Uncharacterized protein</fullName>
    </submittedName>
</protein>
<comment type="caution">
    <text evidence="3">The sequence shown here is derived from an EMBL/GenBank/DDBJ whole genome shotgun (WGS) entry which is preliminary data.</text>
</comment>
<accession>A0A9W7XM21</accession>
<gene>
    <name evidence="3" type="ORF">LPJ64_002464</name>
</gene>
<feature type="region of interest" description="Disordered" evidence="2">
    <location>
        <begin position="28"/>
        <end position="82"/>
    </location>
</feature>
<dbReference type="EMBL" id="JANBOH010000079">
    <property type="protein sequence ID" value="KAJ1646000.1"/>
    <property type="molecule type" value="Genomic_DNA"/>
</dbReference>
<dbReference type="InterPro" id="IPR025066">
    <property type="entry name" value="CCDC174-like"/>
</dbReference>
<feature type="compositionally biased region" description="Polar residues" evidence="2">
    <location>
        <begin position="63"/>
        <end position="80"/>
    </location>
</feature>
<sequence length="291" mass="32401">MSDEKKKPLLEVGVSSLLNVKAEIERALSESKSKSKSAGPKRKAAVTSDIRNKGVEHRAQKDLLSSQNDLESGSPSSTHVRQALEKKAKIYDALSSGRAIRSGVLDDDQMSKILDESSVDFVSIISQRLQQQEKQKTDSSHSGSSTRAMRSNEDDLVEVIDEFGRSRTVPRSKASEYGKMSASQQESSSSSDSSDLEGQNITTDAPLRRNQGTVHYHLSLNNTEREKQLQALRKLHDDTLASRERASASICQKQRLQLDQRRAQLRKSRGRAALRALQDQEALEKKQRAEK</sequence>
<keyword evidence="1" id="KW-0175">Coiled coil</keyword>
<evidence type="ECO:0000313" key="3">
    <source>
        <dbReference type="EMBL" id="KAJ1646000.1"/>
    </source>
</evidence>
<dbReference type="PANTHER" id="PTHR15885">
    <property type="entry name" value="COILED-COIL DOMAIN-CONTAINING PROTEIN 174"/>
    <property type="match status" value="1"/>
</dbReference>
<reference evidence="3" key="1">
    <citation type="submission" date="2022-07" db="EMBL/GenBank/DDBJ databases">
        <title>Phylogenomic reconstructions and comparative analyses of Kickxellomycotina fungi.</title>
        <authorList>
            <person name="Reynolds N.K."/>
            <person name="Stajich J.E."/>
            <person name="Barry K."/>
            <person name="Grigoriev I.V."/>
            <person name="Crous P."/>
            <person name="Smith M.E."/>
        </authorList>
    </citation>
    <scope>NUCLEOTIDE SEQUENCE</scope>
    <source>
        <strain evidence="3">NBRC 105413</strain>
    </source>
</reference>
<dbReference type="Pfam" id="PF13300">
    <property type="entry name" value="DUF4078"/>
    <property type="match status" value="1"/>
</dbReference>
<feature type="compositionally biased region" description="Basic and acidic residues" evidence="2">
    <location>
        <begin position="282"/>
        <end position="291"/>
    </location>
</feature>
<evidence type="ECO:0000256" key="1">
    <source>
        <dbReference type="ARBA" id="ARBA00023054"/>
    </source>
</evidence>
<proteinExistence type="predicted"/>
<dbReference type="GO" id="GO:0005634">
    <property type="term" value="C:nucleus"/>
    <property type="evidence" value="ECO:0007669"/>
    <property type="project" value="TreeGrafter"/>
</dbReference>
<feature type="region of interest" description="Disordered" evidence="2">
    <location>
        <begin position="128"/>
        <end position="210"/>
    </location>
</feature>
<dbReference type="Proteomes" id="UP001145021">
    <property type="component" value="Unassembled WGS sequence"/>
</dbReference>
<organism evidence="3 4">
    <name type="scientific">Coemansia asiatica</name>
    <dbReference type="NCBI Taxonomy" id="1052880"/>
    <lineage>
        <taxon>Eukaryota</taxon>
        <taxon>Fungi</taxon>
        <taxon>Fungi incertae sedis</taxon>
        <taxon>Zoopagomycota</taxon>
        <taxon>Kickxellomycotina</taxon>
        <taxon>Kickxellomycetes</taxon>
        <taxon>Kickxellales</taxon>
        <taxon>Kickxellaceae</taxon>
        <taxon>Coemansia</taxon>
    </lineage>
</organism>
<feature type="compositionally biased region" description="Basic and acidic residues" evidence="2">
    <location>
        <begin position="50"/>
        <end position="61"/>
    </location>
</feature>
<evidence type="ECO:0000256" key="2">
    <source>
        <dbReference type="SAM" id="MobiDB-lite"/>
    </source>
</evidence>
<evidence type="ECO:0000313" key="4">
    <source>
        <dbReference type="Proteomes" id="UP001145021"/>
    </source>
</evidence>
<feature type="compositionally biased region" description="Polar residues" evidence="2">
    <location>
        <begin position="140"/>
        <end position="149"/>
    </location>
</feature>
<feature type="region of interest" description="Disordered" evidence="2">
    <location>
        <begin position="269"/>
        <end position="291"/>
    </location>
</feature>
<feature type="compositionally biased region" description="Low complexity" evidence="2">
    <location>
        <begin position="181"/>
        <end position="193"/>
    </location>
</feature>